<gene>
    <name evidence="1" type="ORF">rCG_40835</name>
</gene>
<reference evidence="2" key="1">
    <citation type="submission" date="2005-06" db="EMBL/GenBank/DDBJ databases">
        <authorList>
            <person name="Mural R.J."/>
            <person name="Li P.W."/>
            <person name="Adams M.D."/>
            <person name="Amanatides P.G."/>
            <person name="Baden-Tillson H."/>
            <person name="Barnstead M."/>
            <person name="Chin S.H."/>
            <person name="Dew I."/>
            <person name="Evans C.A."/>
            <person name="Ferriera S."/>
            <person name="Flanigan M."/>
            <person name="Fosler C."/>
            <person name="Glodek A."/>
            <person name="Gu Z."/>
            <person name="Holt R.A."/>
            <person name="Jennings D."/>
            <person name="Kraft C.L."/>
            <person name="Lu F."/>
            <person name="Nguyen T."/>
            <person name="Nusskern D.R."/>
            <person name="Pfannkoch C.M."/>
            <person name="Sitter C."/>
            <person name="Sutton G.G."/>
            <person name="Venter J.C."/>
            <person name="Wang Z."/>
            <person name="Woodage T."/>
            <person name="Zheng X.H."/>
            <person name="Zhong F."/>
        </authorList>
    </citation>
    <scope>NUCLEOTIDE SEQUENCE [LARGE SCALE GENOMIC DNA]</scope>
    <source>
        <strain>BN</strain>
        <strain evidence="2">Sprague-Dawley</strain>
    </source>
</reference>
<evidence type="ECO:0000313" key="1">
    <source>
        <dbReference type="EMBL" id="EDL84293.1"/>
    </source>
</evidence>
<dbReference type="Proteomes" id="UP000234681">
    <property type="component" value="Unassembled WGS sequence"/>
</dbReference>
<accession>A6KUS0</accession>
<dbReference type="AlphaFoldDB" id="A6KUS0"/>
<dbReference type="EMBL" id="CH474258">
    <property type="protein sequence ID" value="EDL84293.1"/>
    <property type="molecule type" value="Genomic_DNA"/>
</dbReference>
<organism evidence="1 2">
    <name type="scientific">Rattus norvegicus</name>
    <name type="common">Rat</name>
    <dbReference type="NCBI Taxonomy" id="10116"/>
    <lineage>
        <taxon>Eukaryota</taxon>
        <taxon>Metazoa</taxon>
        <taxon>Chordata</taxon>
        <taxon>Craniata</taxon>
        <taxon>Vertebrata</taxon>
        <taxon>Euteleostomi</taxon>
        <taxon>Mammalia</taxon>
        <taxon>Eutheria</taxon>
        <taxon>Euarchontoglires</taxon>
        <taxon>Glires</taxon>
        <taxon>Rodentia</taxon>
        <taxon>Myomorpha</taxon>
        <taxon>Muroidea</taxon>
        <taxon>Muridae</taxon>
        <taxon>Murinae</taxon>
        <taxon>Rattus</taxon>
    </lineage>
</organism>
<evidence type="ECO:0000313" key="2">
    <source>
        <dbReference type="Proteomes" id="UP000234681"/>
    </source>
</evidence>
<protein>
    <submittedName>
        <fullName evidence="1">RCG40835</fullName>
    </submittedName>
</protein>
<proteinExistence type="predicted"/>
<name>A6KUS0_RAT</name>
<sequence>MENLYMETRAVLSATLRLLSMEVL</sequence>